<evidence type="ECO:0000256" key="3">
    <source>
        <dbReference type="ARBA" id="ARBA00022598"/>
    </source>
</evidence>
<dbReference type="InterPro" id="IPR014729">
    <property type="entry name" value="Rossmann-like_a/b/a_fold"/>
</dbReference>
<keyword evidence="4 9" id="KW-0547">Nucleotide-binding</keyword>
<dbReference type="GO" id="GO:0005737">
    <property type="term" value="C:cytoplasm"/>
    <property type="evidence" value="ECO:0007669"/>
    <property type="project" value="UniProtKB-UniRule"/>
</dbReference>
<evidence type="ECO:0000256" key="8">
    <source>
        <dbReference type="NCBIfam" id="TIGR00233"/>
    </source>
</evidence>
<dbReference type="AlphaFoldDB" id="A0A7T9I0X2"/>
<name>A0A7T9I0X2_9ARCH</name>
<dbReference type="Gene3D" id="1.10.240.10">
    <property type="entry name" value="Tyrosyl-Transfer RNA Synthetase"/>
    <property type="match status" value="1"/>
</dbReference>
<dbReference type="EC" id="6.1.1.2" evidence="2 8"/>
<evidence type="ECO:0000256" key="7">
    <source>
        <dbReference type="ARBA" id="ARBA00023146"/>
    </source>
</evidence>
<dbReference type="NCBIfam" id="TIGR00233">
    <property type="entry name" value="trpS"/>
    <property type="match status" value="1"/>
</dbReference>
<protein>
    <recommendedName>
        <fullName evidence="2 8">Tryptophan--tRNA ligase</fullName>
        <ecNumber evidence="2 8">6.1.1.2</ecNumber>
    </recommendedName>
</protein>
<dbReference type="GO" id="GO:0006436">
    <property type="term" value="P:tryptophanyl-tRNA aminoacylation"/>
    <property type="evidence" value="ECO:0007669"/>
    <property type="project" value="UniProtKB-UniRule"/>
</dbReference>
<evidence type="ECO:0000256" key="5">
    <source>
        <dbReference type="ARBA" id="ARBA00022840"/>
    </source>
</evidence>
<dbReference type="InterPro" id="IPR002306">
    <property type="entry name" value="Trp-tRNA-ligase"/>
</dbReference>
<keyword evidence="5 9" id="KW-0067">ATP-binding</keyword>
<keyword evidence="7 9" id="KW-0030">Aminoacyl-tRNA synthetase</keyword>
<accession>A0A7T9I0X2</accession>
<proteinExistence type="inferred from homology"/>
<dbReference type="PANTHER" id="PTHR10055:SF5">
    <property type="entry name" value="TRYPTOPHAN--TRNA LIGASE"/>
    <property type="match status" value="1"/>
</dbReference>
<dbReference type="PANTHER" id="PTHR10055">
    <property type="entry name" value="TRYPTOPHANYL-TRNA SYNTHETASE"/>
    <property type="match status" value="1"/>
</dbReference>
<evidence type="ECO:0000256" key="9">
    <source>
        <dbReference type="RuleBase" id="RU363036"/>
    </source>
</evidence>
<dbReference type="PRINTS" id="PR01039">
    <property type="entry name" value="TRNASYNTHTRP"/>
</dbReference>
<organism evidence="10">
    <name type="scientific">Candidatus Iainarchaeum sp</name>
    <dbReference type="NCBI Taxonomy" id="3101447"/>
    <lineage>
        <taxon>Archaea</taxon>
        <taxon>Candidatus Iainarchaeota</taxon>
        <taxon>Candidatus Iainarchaeia</taxon>
        <taxon>Candidatus Iainarchaeales</taxon>
        <taxon>Candidatus Iainarchaeaceae</taxon>
        <taxon>Candidatus Iainarchaeum</taxon>
    </lineage>
</organism>
<comment type="similarity">
    <text evidence="1 9">Belongs to the class-I aminoacyl-tRNA synthetase family.</text>
</comment>
<keyword evidence="6 9" id="KW-0648">Protein biosynthesis</keyword>
<evidence type="ECO:0000256" key="2">
    <source>
        <dbReference type="ARBA" id="ARBA00013161"/>
    </source>
</evidence>
<reference evidence="10" key="1">
    <citation type="submission" date="2020-11" db="EMBL/GenBank/DDBJ databases">
        <title>Connecting structure to function with the recovery of over 1000 high-quality activated sludge metagenome-assembled genomes encoding full-length rRNA genes using long-read sequencing.</title>
        <authorList>
            <person name="Singleton C.M."/>
            <person name="Petriglieri F."/>
            <person name="Kristensen J.M."/>
            <person name="Kirkegaard R.H."/>
            <person name="Michaelsen T.Y."/>
            <person name="Andersen M.H."/>
            <person name="Karst S.M."/>
            <person name="Dueholm M.S."/>
            <person name="Nielsen P.H."/>
            <person name="Albertsen M."/>
        </authorList>
    </citation>
    <scope>NUCLEOTIDE SEQUENCE</scope>
    <source>
        <strain evidence="10">Fred_18-Q3-R57-64_BAT3C.431</strain>
    </source>
</reference>
<dbReference type="Gene3D" id="3.40.50.620">
    <property type="entry name" value="HUPs"/>
    <property type="match status" value="1"/>
</dbReference>
<dbReference type="Proteomes" id="UP000596004">
    <property type="component" value="Chromosome"/>
</dbReference>
<dbReference type="GO" id="GO:0005524">
    <property type="term" value="F:ATP binding"/>
    <property type="evidence" value="ECO:0007669"/>
    <property type="project" value="UniProtKB-KW"/>
</dbReference>
<gene>
    <name evidence="10" type="primary">trpS</name>
    <name evidence="10" type="ORF">IPJ89_04425</name>
</gene>
<evidence type="ECO:0000313" key="10">
    <source>
        <dbReference type="EMBL" id="QQR92374.1"/>
    </source>
</evidence>
<evidence type="ECO:0000256" key="1">
    <source>
        <dbReference type="ARBA" id="ARBA00005594"/>
    </source>
</evidence>
<evidence type="ECO:0000256" key="4">
    <source>
        <dbReference type="ARBA" id="ARBA00022741"/>
    </source>
</evidence>
<evidence type="ECO:0000256" key="6">
    <source>
        <dbReference type="ARBA" id="ARBA00022917"/>
    </source>
</evidence>
<keyword evidence="3 9" id="KW-0436">Ligase</keyword>
<dbReference type="InterPro" id="IPR002305">
    <property type="entry name" value="aa-tRNA-synth_Ic"/>
</dbReference>
<dbReference type="GO" id="GO:0004830">
    <property type="term" value="F:tryptophan-tRNA ligase activity"/>
    <property type="evidence" value="ECO:0007669"/>
    <property type="project" value="UniProtKB-UniRule"/>
</dbReference>
<dbReference type="EMBL" id="CP064981">
    <property type="protein sequence ID" value="QQR92374.1"/>
    <property type="molecule type" value="Genomic_DNA"/>
</dbReference>
<sequence>MTASQETRPAIDPWGDNLIQDYKKVVTQFGLEPFDAKPFPEPNRLMRRGITFAGRDLKRIAECIQKKKPFYTLTGIQPSAEKIHLGTRSVIENVKYFQEHGAKTFVLVADLESAATRGISVEEGKKRAIQFHIPAYLALGLDIEKTQFYFQSENPTTFRLAFEASQKITLNEFKGAYGNPDPGKIMAALAQFADMILPQELEKKPFPGIIPVGIDQEPHIRLCRDYLHKIESQKRFMPISSIYNKFMPSMDGQLKMSKSNPKGSISLPEDPKAAEKVIKSAFTGGRATMEEQRRLGAEVDKDMVFELLKQHLVESDKDLEKIRMEYAAGKMLSGEIKQLASEKMAQFLEKFDADMDYYQKHIKDVQFLGFE</sequence>
<dbReference type="Pfam" id="PF00579">
    <property type="entry name" value="tRNA-synt_1b"/>
    <property type="match status" value="1"/>
</dbReference>
<dbReference type="SUPFAM" id="SSF52374">
    <property type="entry name" value="Nucleotidylyl transferase"/>
    <property type="match status" value="1"/>
</dbReference>